<keyword evidence="1" id="KW-0862">Zinc</keyword>
<feature type="domain" description="CCHC-type" evidence="5">
    <location>
        <begin position="492"/>
        <end position="505"/>
    </location>
</feature>
<feature type="domain" description="CCHC-type" evidence="5">
    <location>
        <begin position="471"/>
        <end position="484"/>
    </location>
</feature>
<dbReference type="PROSITE" id="PS50158">
    <property type="entry name" value="ZF_CCHC"/>
    <property type="match status" value="2"/>
</dbReference>
<protein>
    <recommendedName>
        <fullName evidence="5">CCHC-type domain-containing protein</fullName>
    </recommendedName>
</protein>
<dbReference type="SUPFAM" id="SSF57756">
    <property type="entry name" value="Retrovirus zinc finger-like domains"/>
    <property type="match status" value="1"/>
</dbReference>
<dbReference type="EMBL" id="VSWD01000077">
    <property type="protein sequence ID" value="KAK3082560.1"/>
    <property type="molecule type" value="Genomic_DNA"/>
</dbReference>
<evidence type="ECO:0000256" key="1">
    <source>
        <dbReference type="PROSITE-ProRule" id="PRU00047"/>
    </source>
</evidence>
<dbReference type="Gene3D" id="3.40.50.1110">
    <property type="entry name" value="SGNH hydrolase"/>
    <property type="match status" value="1"/>
</dbReference>
<evidence type="ECO:0000259" key="5">
    <source>
        <dbReference type="PROSITE" id="PS50158"/>
    </source>
</evidence>
<keyword evidence="1" id="KW-0863">Zinc-finger</keyword>
<feature type="chain" id="PRO_5041717709" description="CCHC-type domain-containing protein" evidence="4">
    <location>
        <begin position="25"/>
        <end position="512"/>
    </location>
</feature>
<feature type="compositionally biased region" description="Basic and acidic residues" evidence="3">
    <location>
        <begin position="112"/>
        <end position="124"/>
    </location>
</feature>
<keyword evidence="4" id="KW-0732">Signal</keyword>
<keyword evidence="1" id="KW-0479">Metal-binding</keyword>
<dbReference type="SUPFAM" id="SSF52266">
    <property type="entry name" value="SGNH hydrolase"/>
    <property type="match status" value="1"/>
</dbReference>
<dbReference type="Pfam" id="PF13472">
    <property type="entry name" value="Lipase_GDSL_2"/>
    <property type="match status" value="1"/>
</dbReference>
<feature type="coiled-coil region" evidence="2">
    <location>
        <begin position="165"/>
        <end position="192"/>
    </location>
</feature>
<proteinExistence type="predicted"/>
<dbReference type="GO" id="GO:0003676">
    <property type="term" value="F:nucleic acid binding"/>
    <property type="evidence" value="ECO:0007669"/>
    <property type="project" value="InterPro"/>
</dbReference>
<feature type="compositionally biased region" description="Polar residues" evidence="3">
    <location>
        <begin position="125"/>
        <end position="146"/>
    </location>
</feature>
<evidence type="ECO:0000256" key="3">
    <source>
        <dbReference type="SAM" id="MobiDB-lite"/>
    </source>
</evidence>
<feature type="region of interest" description="Disordered" evidence="3">
    <location>
        <begin position="112"/>
        <end position="146"/>
    </location>
</feature>
<sequence>MKNLSMSGLLTFLLQSFSFNLTKAKKNSNGLKVKYNKQSTTINFHLDTLDLIEEVIKEDNFTKRRTDRKHGEIYKKDEGTVTLTLYRTTNTIHVQGHGYKQRTEEFIKKLTEADGPDTTDHEINTDSLTEPKFTSTPRNKQNTSGKFSDFSDSLSFDVFDPMEKLKELMIEICNLKEKIKQMEKQHRDAETQTEFNKSVCEIGTMTTTRKTNENSTMTTARKTTENGTMTCGIKKTTDTGTMTLDTTQRTNKVQDNQTPTSTPKPTTYAGAVTDGTKKSDYKSNLTNTSTKTPLSETLKKTLIIGSSLLQRINTRGLTRDTRVKTMRGAHTRHVRREIEEKINITEYKSVILQVGGNDVDARRPLGTIEEDLKQTVTGIKKKSPRTEVYIAEILPRKTTNVNEMNRKIKSVCELTGAKLIKTSEVFRYVNNKQYWSDLTHLTDSGTADLLKCYNGYVKIINSKRENRDQCCFNCGENGHNAKLCHHGAPVQCYACGMYGHKAKLCLQHVRRR</sequence>
<dbReference type="GO" id="GO:0008270">
    <property type="term" value="F:zinc ion binding"/>
    <property type="evidence" value="ECO:0007669"/>
    <property type="project" value="UniProtKB-KW"/>
</dbReference>
<feature type="signal peptide" evidence="4">
    <location>
        <begin position="1"/>
        <end position="24"/>
    </location>
</feature>
<comment type="caution">
    <text evidence="6">The sequence shown here is derived from an EMBL/GenBank/DDBJ whole genome shotgun (WGS) entry which is preliminary data.</text>
</comment>
<reference evidence="6" key="1">
    <citation type="submission" date="2019-08" db="EMBL/GenBank/DDBJ databases">
        <title>The improved chromosome-level genome for the pearl oyster Pinctada fucata martensii using PacBio sequencing and Hi-C.</title>
        <authorList>
            <person name="Zheng Z."/>
        </authorList>
    </citation>
    <scope>NUCLEOTIDE SEQUENCE</scope>
    <source>
        <strain evidence="6">ZZ-2019</strain>
        <tissue evidence="6">Adductor muscle</tissue>
    </source>
</reference>
<dbReference type="InterPro" id="IPR001878">
    <property type="entry name" value="Znf_CCHC"/>
</dbReference>
<dbReference type="InterPro" id="IPR036514">
    <property type="entry name" value="SGNH_hydro_sf"/>
</dbReference>
<feature type="compositionally biased region" description="Polar residues" evidence="3">
    <location>
        <begin position="251"/>
        <end position="265"/>
    </location>
</feature>
<feature type="region of interest" description="Disordered" evidence="3">
    <location>
        <begin position="251"/>
        <end position="290"/>
    </location>
</feature>
<keyword evidence="2" id="KW-0175">Coiled coil</keyword>
<name>A0AA88XK68_PINIB</name>
<keyword evidence="7" id="KW-1185">Reference proteome</keyword>
<dbReference type="Proteomes" id="UP001186944">
    <property type="component" value="Unassembled WGS sequence"/>
</dbReference>
<dbReference type="InterPro" id="IPR036875">
    <property type="entry name" value="Znf_CCHC_sf"/>
</dbReference>
<organism evidence="6 7">
    <name type="scientific">Pinctada imbricata</name>
    <name type="common">Atlantic pearl-oyster</name>
    <name type="synonym">Pinctada martensii</name>
    <dbReference type="NCBI Taxonomy" id="66713"/>
    <lineage>
        <taxon>Eukaryota</taxon>
        <taxon>Metazoa</taxon>
        <taxon>Spiralia</taxon>
        <taxon>Lophotrochozoa</taxon>
        <taxon>Mollusca</taxon>
        <taxon>Bivalvia</taxon>
        <taxon>Autobranchia</taxon>
        <taxon>Pteriomorphia</taxon>
        <taxon>Pterioida</taxon>
        <taxon>Pterioidea</taxon>
        <taxon>Pteriidae</taxon>
        <taxon>Pinctada</taxon>
    </lineage>
</organism>
<dbReference type="InterPro" id="IPR013830">
    <property type="entry name" value="SGNH_hydro"/>
</dbReference>
<dbReference type="SMART" id="SM00343">
    <property type="entry name" value="ZnF_C2HC"/>
    <property type="match status" value="2"/>
</dbReference>
<accession>A0AA88XK68</accession>
<evidence type="ECO:0000256" key="4">
    <source>
        <dbReference type="SAM" id="SignalP"/>
    </source>
</evidence>
<gene>
    <name evidence="6" type="ORF">FSP39_021446</name>
</gene>
<evidence type="ECO:0000256" key="2">
    <source>
        <dbReference type="SAM" id="Coils"/>
    </source>
</evidence>
<dbReference type="AlphaFoldDB" id="A0AA88XK68"/>
<dbReference type="Gene3D" id="4.10.60.10">
    <property type="entry name" value="Zinc finger, CCHC-type"/>
    <property type="match status" value="1"/>
</dbReference>
<evidence type="ECO:0000313" key="6">
    <source>
        <dbReference type="EMBL" id="KAK3082560.1"/>
    </source>
</evidence>
<evidence type="ECO:0000313" key="7">
    <source>
        <dbReference type="Proteomes" id="UP001186944"/>
    </source>
</evidence>